<keyword evidence="1" id="KW-0812">Transmembrane</keyword>
<dbReference type="RefSeq" id="WP_159964784.1">
    <property type="nucleotide sequence ID" value="NZ_FCOL02000004.1"/>
</dbReference>
<evidence type="ECO:0000313" key="3">
    <source>
        <dbReference type="Proteomes" id="UP000054925"/>
    </source>
</evidence>
<sequence length="54" mass="5675">MFFCITGTLTASGLVGNSTQLTSPLLLPFGSIPLLVLIYFQLGVTKKTEANGEA</sequence>
<gene>
    <name evidence="2" type="ORF">AWB67_00923</name>
</gene>
<keyword evidence="3" id="KW-1185">Reference proteome</keyword>
<feature type="transmembrane region" description="Helical" evidence="1">
    <location>
        <begin position="26"/>
        <end position="44"/>
    </location>
</feature>
<keyword evidence="1" id="KW-1133">Transmembrane helix</keyword>
<organism evidence="2 3">
    <name type="scientific">Caballeronia terrestris</name>
    <dbReference type="NCBI Taxonomy" id="1226301"/>
    <lineage>
        <taxon>Bacteria</taxon>
        <taxon>Pseudomonadati</taxon>
        <taxon>Pseudomonadota</taxon>
        <taxon>Betaproteobacteria</taxon>
        <taxon>Burkholderiales</taxon>
        <taxon>Burkholderiaceae</taxon>
        <taxon>Caballeronia</taxon>
    </lineage>
</organism>
<dbReference type="AlphaFoldDB" id="A0A158FWX0"/>
<comment type="caution">
    <text evidence="2">The sequence shown here is derived from an EMBL/GenBank/DDBJ whole genome shotgun (WGS) entry which is preliminary data.</text>
</comment>
<name>A0A158FWX0_9BURK</name>
<keyword evidence="1" id="KW-0472">Membrane</keyword>
<protein>
    <submittedName>
        <fullName evidence="2">Uncharacterized protein</fullName>
    </submittedName>
</protein>
<proteinExistence type="predicted"/>
<evidence type="ECO:0000313" key="2">
    <source>
        <dbReference type="EMBL" id="SAL24282.1"/>
    </source>
</evidence>
<evidence type="ECO:0000256" key="1">
    <source>
        <dbReference type="SAM" id="Phobius"/>
    </source>
</evidence>
<accession>A0A158FWX0</accession>
<dbReference type="EMBL" id="FCOL02000004">
    <property type="protein sequence ID" value="SAL24282.1"/>
    <property type="molecule type" value="Genomic_DNA"/>
</dbReference>
<reference evidence="2" key="1">
    <citation type="submission" date="2016-01" db="EMBL/GenBank/DDBJ databases">
        <authorList>
            <person name="Peeters C."/>
        </authorList>
    </citation>
    <scope>NUCLEOTIDE SEQUENCE [LARGE SCALE GENOMIC DNA]</scope>
    <source>
        <strain evidence="2">LMG 22937</strain>
    </source>
</reference>
<dbReference type="Proteomes" id="UP000054925">
    <property type="component" value="Unassembled WGS sequence"/>
</dbReference>